<dbReference type="GO" id="GO:0005576">
    <property type="term" value="C:extracellular region"/>
    <property type="evidence" value="ECO:0007669"/>
    <property type="project" value="UniProtKB-SubCell"/>
</dbReference>
<evidence type="ECO:0000256" key="2">
    <source>
        <dbReference type="ARBA" id="ARBA00004141"/>
    </source>
</evidence>
<dbReference type="GO" id="GO:0022857">
    <property type="term" value="F:transmembrane transporter activity"/>
    <property type="evidence" value="ECO:0007669"/>
    <property type="project" value="InterPro"/>
</dbReference>
<dbReference type="PANTHER" id="PTHR43806">
    <property type="entry name" value="PEPTIDASE S8"/>
    <property type="match status" value="1"/>
</dbReference>
<evidence type="ECO:0000256" key="5">
    <source>
        <dbReference type="ARBA" id="ARBA00011951"/>
    </source>
</evidence>
<keyword evidence="21" id="KW-0812">Transmembrane</keyword>
<dbReference type="InterPro" id="IPR034193">
    <property type="entry name" value="PCSK9_ProteinaseK-like"/>
</dbReference>
<dbReference type="InterPro" id="IPR050131">
    <property type="entry name" value="Peptidase_S8_subtilisin-like"/>
</dbReference>
<keyword evidence="11 20" id="KW-0720">Serine protease</keyword>
<dbReference type="GO" id="GO:0006508">
    <property type="term" value="P:proteolysis"/>
    <property type="evidence" value="ECO:0007669"/>
    <property type="project" value="UniProtKB-KW"/>
</dbReference>
<dbReference type="FunFam" id="3.40.50.200:FF:000014">
    <property type="entry name" value="Proteinase K"/>
    <property type="match status" value="1"/>
</dbReference>
<dbReference type="Proteomes" id="UP000326877">
    <property type="component" value="Unassembled WGS sequence"/>
</dbReference>
<feature type="active site" description="Charge relay system" evidence="20">
    <location>
        <position position="193"/>
    </location>
</feature>
<feature type="chain" id="PRO_5024974878" description="Alkaline protease 1" evidence="22">
    <location>
        <begin position="21"/>
        <end position="849"/>
    </location>
</feature>
<protein>
    <recommendedName>
        <fullName evidence="6">Alkaline protease 1</fullName>
        <ecNumber evidence="5">3.4.21.63</ecNumber>
    </recommendedName>
    <alternativeName>
        <fullName evidence="18">Aspergillopeptidase B</fullName>
    </alternativeName>
    <alternativeName>
        <fullName evidence="17">Aspergillus proteinase B</fullName>
    </alternativeName>
    <alternativeName>
        <fullName evidence="16">Elastase</fullName>
    </alternativeName>
    <alternativeName>
        <fullName evidence="15">Elastinolytic serine proteinase</fullName>
    </alternativeName>
    <alternativeName>
        <fullName evidence="14">Oryzin</fullName>
    </alternativeName>
</protein>
<dbReference type="InterPro" id="IPR036852">
    <property type="entry name" value="Peptidase_S8/S53_dom_sf"/>
</dbReference>
<dbReference type="Gene3D" id="3.30.70.80">
    <property type="entry name" value="Peptidase S8 propeptide/proteinase inhibitor I9"/>
    <property type="match status" value="1"/>
</dbReference>
<keyword evidence="21" id="KW-0472">Membrane</keyword>
<evidence type="ECO:0000256" key="19">
    <source>
        <dbReference type="ARBA" id="ARBA00056888"/>
    </source>
</evidence>
<dbReference type="OrthoDB" id="206201at2759"/>
<keyword evidence="12" id="KW-0865">Zymogen</keyword>
<dbReference type="SUPFAM" id="SSF54897">
    <property type="entry name" value="Protease propeptides/inhibitors"/>
    <property type="match status" value="1"/>
</dbReference>
<evidence type="ECO:0000256" key="15">
    <source>
        <dbReference type="ARBA" id="ARBA00031429"/>
    </source>
</evidence>
<dbReference type="InterPro" id="IPR010259">
    <property type="entry name" value="S8pro/Inhibitor_I9"/>
</dbReference>
<evidence type="ECO:0000256" key="8">
    <source>
        <dbReference type="ARBA" id="ARBA00022670"/>
    </source>
</evidence>
<keyword evidence="9 22" id="KW-0732">Signal</keyword>
<comment type="subcellular location">
    <subcellularLocation>
        <location evidence="2">Membrane</location>
        <topology evidence="2">Multi-pass membrane protein</topology>
    </subcellularLocation>
    <subcellularLocation>
        <location evidence="3">Secreted</location>
    </subcellularLocation>
</comment>
<keyword evidence="7" id="KW-0964">Secreted</keyword>
<evidence type="ECO:0000256" key="4">
    <source>
        <dbReference type="ARBA" id="ARBA00011073"/>
    </source>
</evidence>
<evidence type="ECO:0000259" key="23">
    <source>
        <dbReference type="PROSITE" id="PS50850"/>
    </source>
</evidence>
<evidence type="ECO:0000256" key="18">
    <source>
        <dbReference type="ARBA" id="ARBA00033459"/>
    </source>
</evidence>
<dbReference type="EMBL" id="ML735214">
    <property type="protein sequence ID" value="KAE8396483.1"/>
    <property type="molecule type" value="Genomic_DNA"/>
</dbReference>
<evidence type="ECO:0000313" key="24">
    <source>
        <dbReference type="EMBL" id="KAE8396483.1"/>
    </source>
</evidence>
<feature type="signal peptide" evidence="22">
    <location>
        <begin position="1"/>
        <end position="20"/>
    </location>
</feature>
<feature type="active site" description="Charge relay system" evidence="20">
    <location>
        <position position="162"/>
    </location>
</feature>
<accession>A0A5N7CSD3</accession>
<evidence type="ECO:0000256" key="14">
    <source>
        <dbReference type="ARBA" id="ARBA00031236"/>
    </source>
</evidence>
<dbReference type="AlphaFoldDB" id="A0A5N7CSD3"/>
<proteinExistence type="inferred from homology"/>
<comment type="catalytic activity">
    <reaction evidence="1">
        <text>Hydrolysis of proteins with broad specificity, and of Bz-Arg-OEt &gt; Ac-Tyr-OEt. Does not hydrolyze peptide amides.</text>
        <dbReference type="EC" id="3.4.21.63"/>
    </reaction>
</comment>
<evidence type="ECO:0000256" key="1">
    <source>
        <dbReference type="ARBA" id="ARBA00001242"/>
    </source>
</evidence>
<dbReference type="PROSITE" id="PS51892">
    <property type="entry name" value="SUBTILASE"/>
    <property type="match status" value="1"/>
</dbReference>
<feature type="active site" description="Charge relay system" evidence="20">
    <location>
        <position position="349"/>
    </location>
</feature>
<dbReference type="InterPro" id="IPR023828">
    <property type="entry name" value="Peptidase_S8_Ser-AS"/>
</dbReference>
<sequence length="849" mass="91962">MQSIKRALLLLGAVLPAVLGAPVQEARRDVDKLPGKYIVAFKSGLEEAKIQEHTTWATNLHQRSLERRDVAAGDPPAGIERKYKINKFAGYAGSFDDATIEEIRKNEDVAYVEEDQLFYLVGLTTQKGAPWGLGSISHKGQASTDYIYDTNAGAGTYGYVVDSGVNVGHQEFEGRASLAYNAAGGQHVDSIGHGTHVSGTIAGKTFGVAKKANILSVKVFQGQSASTSVILDGFNWAANDIVSKKRTNKAAINMSLGGGYSQAFNDAVESAFEQGVLSVVAAGNENSDASDTSPASSPNALTVAAINKSNTRASFSNYGDVVDVFAPGQDILSAWIGSSSATNTISGTSMATPHIVGLSLYLSALENLSGPAAVSKRIKELATKNFIGFFCLSKMNAKMPEITMSQFETDKGILESHLRQYGLQVAADGFHIRWAKGNQRHPRNWSIIRKAYDTSLIIFLELFTTAISASGSTAAKDAVSEFNIEKELSIFVFVSIYLLGQGLGSIVFPPYSEAFGRKNLYVLSTALYSISCAIVAAVPSMSGVIIGRLLSGIFSAIPTTVVIGSIEDMFNSRDRVWVLCLWAIVANLGLVTGPILSTFIITDLNWYTFVRTALFRPVRLFFTELIVFFVSVISAIAVALVYLFTEALPPIYQSFNFTTRQSCLPFIAIGVGLTFGFLTRYIDLHIIDKHRQKGQPLLPEHKLTGFWIGAFVLTVALWAFAWTIPPQVPNLHWIVSVLCLVLIGYSLNEIEYVLGGYLTDSYLSYAASGLAALSLVRAVLSAILPLIAPPMFTNLGNNMAISVLAAIATMFCAVPPLFSRFGEKIRARSQFAKYSLRMYNEHSVDEDGY</sequence>
<dbReference type="CDD" id="cd04077">
    <property type="entry name" value="Peptidases_S8_PCSK9_ProteinaseK_like"/>
    <property type="match status" value="1"/>
</dbReference>
<dbReference type="SUPFAM" id="SSF103473">
    <property type="entry name" value="MFS general substrate transporter"/>
    <property type="match status" value="1"/>
</dbReference>
<dbReference type="InterPro" id="IPR011701">
    <property type="entry name" value="MFS"/>
</dbReference>
<comment type="similarity">
    <text evidence="4 20">Belongs to the peptidase S8 family.</text>
</comment>
<dbReference type="Gene3D" id="1.20.1250.20">
    <property type="entry name" value="MFS general substrate transporter like domains"/>
    <property type="match status" value="1"/>
</dbReference>
<evidence type="ECO:0000256" key="17">
    <source>
        <dbReference type="ARBA" id="ARBA00033045"/>
    </source>
</evidence>
<evidence type="ECO:0000256" key="3">
    <source>
        <dbReference type="ARBA" id="ARBA00004613"/>
    </source>
</evidence>
<dbReference type="PROSITE" id="PS00138">
    <property type="entry name" value="SUBTILASE_SER"/>
    <property type="match status" value="1"/>
</dbReference>
<gene>
    <name evidence="24" type="ORF">BDV23DRAFT_167911</name>
</gene>
<feature type="transmembrane region" description="Helical" evidence="21">
    <location>
        <begin position="488"/>
        <end position="508"/>
    </location>
</feature>
<dbReference type="Gene3D" id="1.20.1720.10">
    <property type="entry name" value="Multidrug resistance protein D"/>
    <property type="match status" value="1"/>
</dbReference>
<dbReference type="Pfam" id="PF00082">
    <property type="entry name" value="Peptidase_S8"/>
    <property type="match status" value="1"/>
</dbReference>
<feature type="transmembrane region" description="Helical" evidence="21">
    <location>
        <begin position="799"/>
        <end position="818"/>
    </location>
</feature>
<evidence type="ECO:0000256" key="21">
    <source>
        <dbReference type="SAM" id="Phobius"/>
    </source>
</evidence>
<evidence type="ECO:0000256" key="9">
    <source>
        <dbReference type="ARBA" id="ARBA00022729"/>
    </source>
</evidence>
<dbReference type="PANTHER" id="PTHR43806:SF58">
    <property type="entry name" value="ALKALINE PROTEASE 1-RELATED"/>
    <property type="match status" value="1"/>
</dbReference>
<feature type="transmembrane region" description="Helical" evidence="21">
    <location>
        <begin position="703"/>
        <end position="724"/>
    </location>
</feature>
<name>A0A5N7CSD3_PETAA</name>
<feature type="transmembrane region" description="Helical" evidence="21">
    <location>
        <begin position="545"/>
        <end position="564"/>
    </location>
</feature>
<dbReference type="InterPro" id="IPR015500">
    <property type="entry name" value="Peptidase_S8_subtilisin-rel"/>
</dbReference>
<evidence type="ECO:0000256" key="7">
    <source>
        <dbReference type="ARBA" id="ARBA00022525"/>
    </source>
</evidence>
<dbReference type="Pfam" id="PF07690">
    <property type="entry name" value="MFS_1"/>
    <property type="match status" value="1"/>
</dbReference>
<feature type="domain" description="Major facilitator superfamily (MFS) profile" evidence="23">
    <location>
        <begin position="450"/>
        <end position="849"/>
    </location>
</feature>
<dbReference type="EC" id="3.4.21.63" evidence="5"/>
<dbReference type="InterPro" id="IPR022398">
    <property type="entry name" value="Peptidase_S8_His-AS"/>
</dbReference>
<dbReference type="InterPro" id="IPR036259">
    <property type="entry name" value="MFS_trans_sf"/>
</dbReference>
<dbReference type="PRINTS" id="PR00723">
    <property type="entry name" value="SUBTILISIN"/>
</dbReference>
<dbReference type="Pfam" id="PF05922">
    <property type="entry name" value="Inhibitor_I9"/>
    <property type="match status" value="1"/>
</dbReference>
<keyword evidence="10 20" id="KW-0378">Hydrolase</keyword>
<dbReference type="FunFam" id="3.30.70.80:FF:000008">
    <property type="entry name" value="Alkaline protease 1"/>
    <property type="match status" value="1"/>
</dbReference>
<dbReference type="Gene3D" id="3.40.50.200">
    <property type="entry name" value="Peptidase S8/S53 domain"/>
    <property type="match status" value="1"/>
</dbReference>
<keyword evidence="21" id="KW-1133">Transmembrane helix</keyword>
<dbReference type="GO" id="GO:0004252">
    <property type="term" value="F:serine-type endopeptidase activity"/>
    <property type="evidence" value="ECO:0007669"/>
    <property type="project" value="UniProtKB-UniRule"/>
</dbReference>
<dbReference type="SUPFAM" id="SSF52743">
    <property type="entry name" value="Subtilisin-like"/>
    <property type="match status" value="1"/>
</dbReference>
<keyword evidence="8 20" id="KW-0645">Protease</keyword>
<evidence type="ECO:0000256" key="16">
    <source>
        <dbReference type="ARBA" id="ARBA00031855"/>
    </source>
</evidence>
<feature type="transmembrane region" description="Helical" evidence="21">
    <location>
        <begin position="576"/>
        <end position="601"/>
    </location>
</feature>
<evidence type="ECO:0000256" key="12">
    <source>
        <dbReference type="ARBA" id="ARBA00023145"/>
    </source>
</evidence>
<keyword evidence="13" id="KW-0325">Glycoprotein</keyword>
<feature type="transmembrane region" description="Helical" evidence="21">
    <location>
        <begin position="520"/>
        <end position="538"/>
    </location>
</feature>
<feature type="transmembrane region" description="Helical" evidence="21">
    <location>
        <begin position="664"/>
        <end position="682"/>
    </location>
</feature>
<reference evidence="24" key="1">
    <citation type="submission" date="2019-04" db="EMBL/GenBank/DDBJ databases">
        <title>Friends and foes A comparative genomics studyof 23 Aspergillus species from section Flavi.</title>
        <authorList>
            <consortium name="DOE Joint Genome Institute"/>
            <person name="Kjaerbolling I."/>
            <person name="Vesth T."/>
            <person name="Frisvad J.C."/>
            <person name="Nybo J.L."/>
            <person name="Theobald S."/>
            <person name="Kildgaard S."/>
            <person name="Isbrandt T."/>
            <person name="Kuo A."/>
            <person name="Sato A."/>
            <person name="Lyhne E.K."/>
            <person name="Kogle M.E."/>
            <person name="Wiebenga A."/>
            <person name="Kun R.S."/>
            <person name="Lubbers R.J."/>
            <person name="Makela M.R."/>
            <person name="Barry K."/>
            <person name="Chovatia M."/>
            <person name="Clum A."/>
            <person name="Daum C."/>
            <person name="Haridas S."/>
            <person name="He G."/>
            <person name="LaButti K."/>
            <person name="Lipzen A."/>
            <person name="Mondo S."/>
            <person name="Riley R."/>
            <person name="Salamov A."/>
            <person name="Simmons B.A."/>
            <person name="Magnuson J.K."/>
            <person name="Henrissat B."/>
            <person name="Mortensen U.H."/>
            <person name="Larsen T.O."/>
            <person name="Devries R.P."/>
            <person name="Grigoriev I.V."/>
            <person name="Machida M."/>
            <person name="Baker S.E."/>
            <person name="Andersen M.R."/>
        </authorList>
    </citation>
    <scope>NUCLEOTIDE SEQUENCE [LARGE SCALE GENOMIC DNA]</scope>
    <source>
        <strain evidence="24">IBT 14317</strain>
    </source>
</reference>
<feature type="transmembrane region" description="Helical" evidence="21">
    <location>
        <begin position="621"/>
        <end position="644"/>
    </location>
</feature>
<dbReference type="InterPro" id="IPR020846">
    <property type="entry name" value="MFS_dom"/>
</dbReference>
<evidence type="ECO:0000256" key="10">
    <source>
        <dbReference type="ARBA" id="ARBA00022801"/>
    </source>
</evidence>
<evidence type="ECO:0000256" key="6">
    <source>
        <dbReference type="ARBA" id="ARBA00019429"/>
    </source>
</evidence>
<dbReference type="PROSITE" id="PS00137">
    <property type="entry name" value="SUBTILASE_HIS"/>
    <property type="match status" value="1"/>
</dbReference>
<dbReference type="PROSITE" id="PS50850">
    <property type="entry name" value="MFS"/>
    <property type="match status" value="1"/>
</dbReference>
<feature type="transmembrane region" description="Helical" evidence="21">
    <location>
        <begin position="730"/>
        <end position="750"/>
    </location>
</feature>
<comment type="function">
    <text evidence="19">Secreted alkaline protease that allows assimilation of proteinaceous substrates.</text>
</comment>
<dbReference type="GO" id="GO:0016020">
    <property type="term" value="C:membrane"/>
    <property type="evidence" value="ECO:0007669"/>
    <property type="project" value="UniProtKB-SubCell"/>
</dbReference>
<evidence type="ECO:0000256" key="11">
    <source>
        <dbReference type="ARBA" id="ARBA00022825"/>
    </source>
</evidence>
<evidence type="ECO:0000256" key="22">
    <source>
        <dbReference type="SAM" id="SignalP"/>
    </source>
</evidence>
<organism evidence="24">
    <name type="scientific">Petromyces alliaceus</name>
    <name type="common">Aspergillus alliaceus</name>
    <dbReference type="NCBI Taxonomy" id="209559"/>
    <lineage>
        <taxon>Eukaryota</taxon>
        <taxon>Fungi</taxon>
        <taxon>Dikarya</taxon>
        <taxon>Ascomycota</taxon>
        <taxon>Pezizomycotina</taxon>
        <taxon>Eurotiomycetes</taxon>
        <taxon>Eurotiomycetidae</taxon>
        <taxon>Eurotiales</taxon>
        <taxon>Aspergillaceae</taxon>
        <taxon>Aspergillus</taxon>
        <taxon>Aspergillus subgen. Circumdati</taxon>
    </lineage>
</organism>
<dbReference type="InterPro" id="IPR037045">
    <property type="entry name" value="S8pro/Inhibitor_I9_sf"/>
</dbReference>
<evidence type="ECO:0000256" key="13">
    <source>
        <dbReference type="ARBA" id="ARBA00023180"/>
    </source>
</evidence>
<evidence type="ECO:0000256" key="20">
    <source>
        <dbReference type="PROSITE-ProRule" id="PRU01240"/>
    </source>
</evidence>
<feature type="transmembrane region" description="Helical" evidence="21">
    <location>
        <begin position="762"/>
        <end position="787"/>
    </location>
</feature>
<dbReference type="InterPro" id="IPR000209">
    <property type="entry name" value="Peptidase_S8/S53_dom"/>
</dbReference>